<dbReference type="InterPro" id="IPR012944">
    <property type="entry name" value="SusD_RagB_dom"/>
</dbReference>
<evidence type="ECO:0000313" key="8">
    <source>
        <dbReference type="EMBL" id="MFD2919738.1"/>
    </source>
</evidence>
<reference evidence="9" key="1">
    <citation type="journal article" date="2019" name="Int. J. Syst. Evol. Microbiol.">
        <title>The Global Catalogue of Microorganisms (GCM) 10K type strain sequencing project: providing services to taxonomists for standard genome sequencing and annotation.</title>
        <authorList>
            <consortium name="The Broad Institute Genomics Platform"/>
            <consortium name="The Broad Institute Genome Sequencing Center for Infectious Disease"/>
            <person name="Wu L."/>
            <person name="Ma J."/>
        </authorList>
    </citation>
    <scope>NUCLEOTIDE SEQUENCE [LARGE SCALE GENOMIC DNA]</scope>
    <source>
        <strain evidence="9">KCTC 23299</strain>
    </source>
</reference>
<dbReference type="Pfam" id="PF14322">
    <property type="entry name" value="SusD-like_3"/>
    <property type="match status" value="1"/>
</dbReference>
<dbReference type="Proteomes" id="UP001597511">
    <property type="component" value="Unassembled WGS sequence"/>
</dbReference>
<dbReference type="RefSeq" id="WP_386097267.1">
    <property type="nucleotide sequence ID" value="NZ_JBHUOZ010000002.1"/>
</dbReference>
<evidence type="ECO:0000256" key="5">
    <source>
        <dbReference type="ARBA" id="ARBA00023237"/>
    </source>
</evidence>
<evidence type="ECO:0000259" key="6">
    <source>
        <dbReference type="Pfam" id="PF07980"/>
    </source>
</evidence>
<comment type="subcellular location">
    <subcellularLocation>
        <location evidence="1">Cell outer membrane</location>
    </subcellularLocation>
</comment>
<dbReference type="Pfam" id="PF07980">
    <property type="entry name" value="SusD_RagB"/>
    <property type="match status" value="1"/>
</dbReference>
<feature type="domain" description="SusD-like N-terminal" evidence="7">
    <location>
        <begin position="23"/>
        <end position="224"/>
    </location>
</feature>
<name>A0ABW6A359_9BACT</name>
<keyword evidence="4" id="KW-0472">Membrane</keyword>
<keyword evidence="9" id="KW-1185">Reference proteome</keyword>
<keyword evidence="5" id="KW-0998">Cell outer membrane</keyword>
<evidence type="ECO:0000259" key="7">
    <source>
        <dbReference type="Pfam" id="PF14322"/>
    </source>
</evidence>
<comment type="similarity">
    <text evidence="2">Belongs to the SusD family.</text>
</comment>
<evidence type="ECO:0000313" key="9">
    <source>
        <dbReference type="Proteomes" id="UP001597511"/>
    </source>
</evidence>
<comment type="caution">
    <text evidence="8">The sequence shown here is derived from an EMBL/GenBank/DDBJ whole genome shotgun (WGS) entry which is preliminary data.</text>
</comment>
<dbReference type="Gene3D" id="1.25.40.390">
    <property type="match status" value="1"/>
</dbReference>
<dbReference type="SUPFAM" id="SSF48452">
    <property type="entry name" value="TPR-like"/>
    <property type="match status" value="1"/>
</dbReference>
<proteinExistence type="inferred from homology"/>
<dbReference type="InterPro" id="IPR011990">
    <property type="entry name" value="TPR-like_helical_dom_sf"/>
</dbReference>
<gene>
    <name evidence="8" type="ORF">ACFS6H_08480</name>
</gene>
<feature type="domain" description="RagB/SusD" evidence="6">
    <location>
        <begin position="336"/>
        <end position="424"/>
    </location>
</feature>
<dbReference type="EMBL" id="JBHUOZ010000002">
    <property type="protein sequence ID" value="MFD2919738.1"/>
    <property type="molecule type" value="Genomic_DNA"/>
</dbReference>
<sequence>MKKILYITLMSVLIAGVFSSCKKFLERPPDGQMKEEDALKNESDFMTMINGQYTLIANPQMYGGRLQTIAEFLADEMDGSRLQGDYSEIFRRQNSIFGGFRDDFYKNAYRVINVSNLLLTKMSLVSPANQDNAKGQVLLFRAMGHFEMVRFFAQPYGYSPDNSQDGIPLRTEVLIGSVQRSTVAAVYAQIISDLKEAEQLLPDTYAGNYKATKWAAKAILAKVYFQMNDFANAYNYASQVVANPAFVLDNAYNLRYSPALSKEGILVIQNVTNYYSPGGELRGNYRSDQNIPLLSYTNQFYGIATQDPLDVRKAWYSNSLQSGYNVLTKYNRDFFDLPIVHLTEIKLILAESGAEIAAGNAGALSAAITNMNQILTRAYGGTTRNLGVNATAGLVISTARKERELEMVGEGNRYHEIKRIGARNGISVDRRGSPWNCNGFILQFPKAEQDAMTSFKLNPEGGCF</sequence>
<evidence type="ECO:0000256" key="4">
    <source>
        <dbReference type="ARBA" id="ARBA00023136"/>
    </source>
</evidence>
<organism evidence="8 9">
    <name type="scientific">Terrimonas rubra</name>
    <dbReference type="NCBI Taxonomy" id="1035890"/>
    <lineage>
        <taxon>Bacteria</taxon>
        <taxon>Pseudomonadati</taxon>
        <taxon>Bacteroidota</taxon>
        <taxon>Chitinophagia</taxon>
        <taxon>Chitinophagales</taxon>
        <taxon>Chitinophagaceae</taxon>
        <taxon>Terrimonas</taxon>
    </lineage>
</organism>
<evidence type="ECO:0000256" key="3">
    <source>
        <dbReference type="ARBA" id="ARBA00022729"/>
    </source>
</evidence>
<accession>A0ABW6A359</accession>
<evidence type="ECO:0000256" key="2">
    <source>
        <dbReference type="ARBA" id="ARBA00006275"/>
    </source>
</evidence>
<keyword evidence="3" id="KW-0732">Signal</keyword>
<evidence type="ECO:0000256" key="1">
    <source>
        <dbReference type="ARBA" id="ARBA00004442"/>
    </source>
</evidence>
<protein>
    <submittedName>
        <fullName evidence="8">RagB/SusD family nutrient uptake outer membrane protein</fullName>
    </submittedName>
</protein>
<dbReference type="PROSITE" id="PS51257">
    <property type="entry name" value="PROKAR_LIPOPROTEIN"/>
    <property type="match status" value="1"/>
</dbReference>
<dbReference type="InterPro" id="IPR033985">
    <property type="entry name" value="SusD-like_N"/>
</dbReference>